<dbReference type="SUPFAM" id="SSF47323">
    <property type="entry name" value="Anticodon-binding domain of a subclass of class I aminoacyl-tRNA synthetases"/>
    <property type="match status" value="1"/>
</dbReference>
<feature type="domain" description="Zinc finger FPG/IleRS-type" evidence="1">
    <location>
        <begin position="92"/>
        <end position="116"/>
    </location>
</feature>
<keyword evidence="2" id="KW-0436">Ligase</keyword>
<dbReference type="GO" id="GO:0004822">
    <property type="term" value="F:isoleucine-tRNA ligase activity"/>
    <property type="evidence" value="ECO:0007669"/>
    <property type="project" value="UniProtKB-EC"/>
</dbReference>
<comment type="caution">
    <text evidence="2">The sequence shown here is derived from an EMBL/GenBank/DDBJ whole genome shotgun (WGS) entry which is preliminary data.</text>
</comment>
<protein>
    <submittedName>
        <fullName evidence="2">Isoleucyl-tRNA synthetase</fullName>
        <ecNumber evidence="2">6.1.1.5</ecNumber>
    </submittedName>
</protein>
<dbReference type="GO" id="GO:0005524">
    <property type="term" value="F:ATP binding"/>
    <property type="evidence" value="ECO:0007669"/>
    <property type="project" value="InterPro"/>
</dbReference>
<dbReference type="Pfam" id="PF06827">
    <property type="entry name" value="zf-FPG_IleRS"/>
    <property type="match status" value="1"/>
</dbReference>
<keyword evidence="2" id="KW-0030">Aminoacyl-tRNA synthetase</keyword>
<reference evidence="2" key="1">
    <citation type="submission" date="2013-08" db="EMBL/GenBank/DDBJ databases">
        <authorList>
            <person name="Mendez C."/>
            <person name="Richter M."/>
            <person name="Ferrer M."/>
            <person name="Sanchez J."/>
        </authorList>
    </citation>
    <scope>NUCLEOTIDE SEQUENCE</scope>
</reference>
<accession>T0YN95</accession>
<dbReference type="PANTHER" id="PTHR42765">
    <property type="entry name" value="SOLEUCYL-TRNA SYNTHETASE"/>
    <property type="match status" value="1"/>
</dbReference>
<name>T0YN95_9ZZZZ</name>
<dbReference type="Gene3D" id="1.10.730.20">
    <property type="match status" value="1"/>
</dbReference>
<gene>
    <name evidence="2" type="ORF">B1A_18653</name>
</gene>
<evidence type="ECO:0000259" key="1">
    <source>
        <dbReference type="Pfam" id="PF06827"/>
    </source>
</evidence>
<proteinExistence type="predicted"/>
<evidence type="ECO:0000313" key="2">
    <source>
        <dbReference type="EMBL" id="EQD34513.1"/>
    </source>
</evidence>
<dbReference type="EMBL" id="AUZX01013770">
    <property type="protein sequence ID" value="EQD34513.1"/>
    <property type="molecule type" value="Genomic_DNA"/>
</dbReference>
<dbReference type="PANTHER" id="PTHR42765:SF1">
    <property type="entry name" value="ISOLEUCINE--TRNA LIGASE, MITOCHONDRIAL"/>
    <property type="match status" value="1"/>
</dbReference>
<dbReference type="EC" id="6.1.1.5" evidence="2"/>
<sequence length="130" mass="14171">MREQVRKHLEPLRAAGTLGSSLQAEVTLHAQGAPLQALQALGDDLRFLFITSQARVVDAGSDRPEGTLSLEVPGAEATWQVGLQIALTQGTKCPRCWHYRSVRGTLPEHPDLCDRCTCNLFGAGEERLHA</sequence>
<dbReference type="InterPro" id="IPR009080">
    <property type="entry name" value="tRNAsynth_Ia_anticodon-bd"/>
</dbReference>
<dbReference type="InterPro" id="IPR050081">
    <property type="entry name" value="Ile-tRNA_ligase"/>
</dbReference>
<dbReference type="GO" id="GO:0006428">
    <property type="term" value="P:isoleucyl-tRNA aminoacylation"/>
    <property type="evidence" value="ECO:0007669"/>
    <property type="project" value="TreeGrafter"/>
</dbReference>
<organism evidence="2">
    <name type="scientific">mine drainage metagenome</name>
    <dbReference type="NCBI Taxonomy" id="410659"/>
    <lineage>
        <taxon>unclassified sequences</taxon>
        <taxon>metagenomes</taxon>
        <taxon>ecological metagenomes</taxon>
    </lineage>
</organism>
<dbReference type="AlphaFoldDB" id="T0YN95"/>
<dbReference type="GO" id="GO:0005829">
    <property type="term" value="C:cytosol"/>
    <property type="evidence" value="ECO:0007669"/>
    <property type="project" value="TreeGrafter"/>
</dbReference>
<dbReference type="InterPro" id="IPR010663">
    <property type="entry name" value="Znf_FPG/IleRS"/>
</dbReference>
<reference evidence="2" key="2">
    <citation type="journal article" date="2014" name="ISME J.">
        <title>Microbial stratification in low pH oxic and suboxic macroscopic growths along an acid mine drainage.</title>
        <authorList>
            <person name="Mendez-Garcia C."/>
            <person name="Mesa V."/>
            <person name="Sprenger R.R."/>
            <person name="Richter M."/>
            <person name="Diez M.S."/>
            <person name="Solano J."/>
            <person name="Bargiela R."/>
            <person name="Golyshina O.V."/>
            <person name="Manteca A."/>
            <person name="Ramos J.L."/>
            <person name="Gallego J.R."/>
            <person name="Llorente I."/>
            <person name="Martins Dos Santos V.A."/>
            <person name="Jensen O.N."/>
            <person name="Pelaez A.I."/>
            <person name="Sanchez J."/>
            <person name="Ferrer M."/>
        </authorList>
    </citation>
    <scope>NUCLEOTIDE SEQUENCE</scope>
</reference>